<dbReference type="SUPFAM" id="SSF53448">
    <property type="entry name" value="Nucleotide-diphospho-sugar transferases"/>
    <property type="match status" value="1"/>
</dbReference>
<reference evidence="2 3" key="1">
    <citation type="submission" date="2024-05" db="EMBL/GenBank/DDBJ databases">
        <title>Sphingomonas sp. HF-S3 16S ribosomal RNA gene Genome sequencing and assembly.</title>
        <authorList>
            <person name="Lee H."/>
        </authorList>
    </citation>
    <scope>NUCLEOTIDE SEQUENCE [LARGE SCALE GENOMIC DNA]</scope>
    <source>
        <strain evidence="2 3">HF-S3</strain>
    </source>
</reference>
<sequence length="239" mass="26143">MRRLPEVSVVMPVYNGAAYVEAALRSIAAQDMDMEILVHDDGSTDDSLEIVRAFARLDGRLDISTGSNAGPASARNRCLERARGRWIAFLDHDDVWPVGRLRRQVGMLEKNAKAGAVLGHCIMFGSSPDDPASLSSADGRKVLAGFLQAGTFRSEALRALGGLDPDLRAADDLDLYLRLAESNWSLMIDPEIAFHYRLHPGQWTADTRFATSQTVRALHKSISRRRAAHGGVAPPLVVR</sequence>
<keyword evidence="2" id="KW-0808">Transferase</keyword>
<dbReference type="Gene3D" id="3.90.550.10">
    <property type="entry name" value="Spore Coat Polysaccharide Biosynthesis Protein SpsA, Chain A"/>
    <property type="match status" value="1"/>
</dbReference>
<dbReference type="InterPro" id="IPR001173">
    <property type="entry name" value="Glyco_trans_2-like"/>
</dbReference>
<dbReference type="RefSeq" id="WP_346245048.1">
    <property type="nucleotide sequence ID" value="NZ_JBDIZK010000001.1"/>
</dbReference>
<dbReference type="InterPro" id="IPR050834">
    <property type="entry name" value="Glycosyltransf_2"/>
</dbReference>
<dbReference type="InterPro" id="IPR029044">
    <property type="entry name" value="Nucleotide-diphossugar_trans"/>
</dbReference>
<dbReference type="EC" id="2.4.-.-" evidence="2"/>
<gene>
    <name evidence="2" type="ORF">TPR58_02675</name>
</gene>
<feature type="domain" description="Glycosyltransferase 2-like" evidence="1">
    <location>
        <begin position="8"/>
        <end position="118"/>
    </location>
</feature>
<evidence type="ECO:0000259" key="1">
    <source>
        <dbReference type="Pfam" id="PF00535"/>
    </source>
</evidence>
<comment type="caution">
    <text evidence="2">The sequence shown here is derived from an EMBL/GenBank/DDBJ whole genome shotgun (WGS) entry which is preliminary data.</text>
</comment>
<dbReference type="Proteomes" id="UP001427805">
    <property type="component" value="Unassembled WGS sequence"/>
</dbReference>
<dbReference type="Pfam" id="PF00535">
    <property type="entry name" value="Glycos_transf_2"/>
    <property type="match status" value="1"/>
</dbReference>
<keyword evidence="3" id="KW-1185">Reference proteome</keyword>
<proteinExistence type="predicted"/>
<evidence type="ECO:0000313" key="3">
    <source>
        <dbReference type="Proteomes" id="UP001427805"/>
    </source>
</evidence>
<dbReference type="GO" id="GO:0016757">
    <property type="term" value="F:glycosyltransferase activity"/>
    <property type="evidence" value="ECO:0007669"/>
    <property type="project" value="UniProtKB-KW"/>
</dbReference>
<dbReference type="EMBL" id="JBDIZK010000001">
    <property type="protein sequence ID" value="MEN3746058.1"/>
    <property type="molecule type" value="Genomic_DNA"/>
</dbReference>
<protein>
    <submittedName>
        <fullName evidence="2">Glycosyltransferase family A protein</fullName>
        <ecNumber evidence="2">2.4.-.-</ecNumber>
    </submittedName>
</protein>
<evidence type="ECO:0000313" key="2">
    <source>
        <dbReference type="EMBL" id="MEN3746058.1"/>
    </source>
</evidence>
<dbReference type="CDD" id="cd00761">
    <property type="entry name" value="Glyco_tranf_GTA_type"/>
    <property type="match status" value="1"/>
</dbReference>
<organism evidence="2 3">
    <name type="scientific">Sphingomonas rustica</name>
    <dbReference type="NCBI Taxonomy" id="3103142"/>
    <lineage>
        <taxon>Bacteria</taxon>
        <taxon>Pseudomonadati</taxon>
        <taxon>Pseudomonadota</taxon>
        <taxon>Alphaproteobacteria</taxon>
        <taxon>Sphingomonadales</taxon>
        <taxon>Sphingomonadaceae</taxon>
        <taxon>Sphingomonas</taxon>
    </lineage>
</organism>
<dbReference type="PANTHER" id="PTHR43685">
    <property type="entry name" value="GLYCOSYLTRANSFERASE"/>
    <property type="match status" value="1"/>
</dbReference>
<accession>A0ABV0B391</accession>
<name>A0ABV0B391_9SPHN</name>
<keyword evidence="2" id="KW-0328">Glycosyltransferase</keyword>
<dbReference type="PANTHER" id="PTHR43685:SF2">
    <property type="entry name" value="GLYCOSYLTRANSFERASE 2-LIKE DOMAIN-CONTAINING PROTEIN"/>
    <property type="match status" value="1"/>
</dbReference>